<dbReference type="InterPro" id="IPR041625">
    <property type="entry name" value="Beta-mannosidase_Ig"/>
</dbReference>
<evidence type="ECO:0000256" key="14">
    <source>
        <dbReference type="SAM" id="MobiDB-lite"/>
    </source>
</evidence>
<comment type="catalytic activity">
    <reaction evidence="1">
        <text>Hydrolysis of terminal, non-reducing beta-D-mannose residues in beta-D-mannosides.</text>
        <dbReference type="EC" id="3.2.1.25"/>
    </reaction>
</comment>
<dbReference type="Proteomes" id="UP001176521">
    <property type="component" value="Unassembled WGS sequence"/>
</dbReference>
<protein>
    <recommendedName>
        <fullName evidence="7">Beta-mannosidase A</fullName>
        <ecNumber evidence="6">3.2.1.25</ecNumber>
    </recommendedName>
    <alternativeName>
        <fullName evidence="13">Mannanase A</fullName>
    </alternativeName>
</protein>
<evidence type="ECO:0000256" key="10">
    <source>
        <dbReference type="ARBA" id="ARBA00022801"/>
    </source>
</evidence>
<dbReference type="Pfam" id="PF00703">
    <property type="entry name" value="Glyco_hydro_2"/>
    <property type="match status" value="1"/>
</dbReference>
<feature type="domain" description="Glycoside hydrolase family 2 immunoglobulin-like beta-sandwich" evidence="16">
    <location>
        <begin position="337"/>
        <end position="438"/>
    </location>
</feature>
<evidence type="ECO:0000256" key="15">
    <source>
        <dbReference type="SAM" id="SignalP"/>
    </source>
</evidence>
<dbReference type="GO" id="GO:0005576">
    <property type="term" value="C:extracellular region"/>
    <property type="evidence" value="ECO:0007669"/>
    <property type="project" value="UniProtKB-SubCell"/>
</dbReference>
<dbReference type="Gene3D" id="2.60.40.10">
    <property type="entry name" value="Immunoglobulins"/>
    <property type="match status" value="3"/>
</dbReference>
<dbReference type="PANTHER" id="PTHR43730">
    <property type="entry name" value="BETA-MANNOSIDASE"/>
    <property type="match status" value="1"/>
</dbReference>
<keyword evidence="8" id="KW-0964">Secreted</keyword>
<keyword evidence="10" id="KW-0378">Hydrolase</keyword>
<keyword evidence="11" id="KW-0325">Glycoprotein</keyword>
<sequence length="1035" mass="113635">MVRIGRIFGAVVATVSCASAVRVPSAARLDPRAPSCAQPSSYIAGEPNWHDPSTGIFGIGTTSTHEQSLPLPAQNASTGDRGNRNPGAGTQVSAAGLSWTLTSSNGSVSVPAKFPSVVHLDLLAAGVIDDPNIGLNEGSTRWIWRDDWTYSADIKSILPQLSAYNSTWLYFGALDAPANVSLGGRPVAATYNAFHDWRFDVSSIVRGIANGTVSDSTLRIFFPSAVNYAAVESQKVPFIPNQKTEPFPSVTTIYEIPNREFVRKTQSDFGWDWGPAYSPSGPLKPAYFVGLDPVNGSSASAPSCNLVGKTSSVFVYETSIDIYRAGSINNLPPNQNADWIVKLTLSAVSSRQQKVNLMVEFPELAGTRQNVSLSTGFLTSSLKAGDNERITATFRIPAKTPELWWPIKYGNPKQYDLQLTLTDSAGSSTLWTRKTGFRTIVVSQQSVSLAERLRGVAGGQKFEFQVNGQTIYAEAINMIPIDTFTPRVSGDRYNYLIQSALAVGQNLIRVWGGGHYQTTQFYDLADQAGMMVWSEFIFAASCGYPVYDSFVNNVVEEVSSLVRRNNRHPSQATWVGNSEGELLSIFAPLQTIQNASYYQGNYDKLFHRKIRDELLKNTESMSYVPSSSTTGYLSLNPYIPRNNASLPGEIFGGTEWYGYNMTDIFNIDNFYRLRLGRFAVEFGLHSLPSIYSLDRILPTLDDYEFNSTVVRNHNKHNPPGGLVYPYPADDGQGQMSQGVQLYLPTPNKGSDKRATLDAWAYGTHLIQYLNVVVEMLFYRSRSGAEETNRGIMPWQMNDIWEGSTWSAIEFTGRWKPLQYAFAQCQDRLVGYPEWRPLTQTLSLFAISDLNTALTGTASWTWYDFAGKELAPTQTVPFTIQPINSTVLFRATNVSNIIPASASSPNNAWLRFSVKSSDGSYANEQVWSLPGSLAAAPLQNPGLSLASSGSNTWTVKAAGPGTAAYVYLEHPEGVLGWFEDASASNPVGGARGNRPLNVFFLNPGESKTVRFNVQYDRTGGAWTSGVRVRSVWDIAH</sequence>
<dbReference type="Pfam" id="PF22666">
    <property type="entry name" value="Glyco_hydro_2_N2"/>
    <property type="match status" value="1"/>
</dbReference>
<dbReference type="Gene3D" id="3.20.20.80">
    <property type="entry name" value="Glycosidases"/>
    <property type="match status" value="1"/>
</dbReference>
<keyword evidence="21" id="KW-1185">Reference proteome</keyword>
<dbReference type="EC" id="3.2.1.25" evidence="6"/>
<dbReference type="PROSITE" id="PS51257">
    <property type="entry name" value="PROKAR_LIPOPROTEIN"/>
    <property type="match status" value="1"/>
</dbReference>
<comment type="caution">
    <text evidence="20">The sequence shown here is derived from an EMBL/GenBank/DDBJ whole genome shotgun (WGS) entry which is preliminary data.</text>
</comment>
<dbReference type="Gene3D" id="2.60.120.260">
    <property type="entry name" value="Galactose-binding domain-like"/>
    <property type="match status" value="1"/>
</dbReference>
<dbReference type="InterPro" id="IPR008979">
    <property type="entry name" value="Galactose-bd-like_sf"/>
</dbReference>
<dbReference type="InterPro" id="IPR054593">
    <property type="entry name" value="Beta-mannosidase-like_N2"/>
</dbReference>
<feature type="domain" description="Beta-mannosidase Ig-fold" evidence="17">
    <location>
        <begin position="937"/>
        <end position="1033"/>
    </location>
</feature>
<evidence type="ECO:0000256" key="11">
    <source>
        <dbReference type="ARBA" id="ARBA00023180"/>
    </source>
</evidence>
<keyword evidence="9 15" id="KW-0732">Signal</keyword>
<dbReference type="PANTHER" id="PTHR43730:SF5">
    <property type="entry name" value="BETA-MANNOSIDASE A"/>
    <property type="match status" value="1"/>
</dbReference>
<dbReference type="Pfam" id="PF17753">
    <property type="entry name" value="Ig_mannosidase"/>
    <property type="match status" value="1"/>
</dbReference>
<comment type="subcellular location">
    <subcellularLocation>
        <location evidence="2">Secreted</location>
    </subcellularLocation>
</comment>
<dbReference type="InterPro" id="IPR006102">
    <property type="entry name" value="Ig-like_GH2"/>
</dbReference>
<dbReference type="GO" id="GO:0005975">
    <property type="term" value="P:carbohydrate metabolic process"/>
    <property type="evidence" value="ECO:0007669"/>
    <property type="project" value="InterPro"/>
</dbReference>
<gene>
    <name evidence="20" type="ORF">OC842_003646</name>
</gene>
<organism evidence="20 21">
    <name type="scientific">Tilletia horrida</name>
    <dbReference type="NCBI Taxonomy" id="155126"/>
    <lineage>
        <taxon>Eukaryota</taxon>
        <taxon>Fungi</taxon>
        <taxon>Dikarya</taxon>
        <taxon>Basidiomycota</taxon>
        <taxon>Ustilaginomycotina</taxon>
        <taxon>Exobasidiomycetes</taxon>
        <taxon>Tilletiales</taxon>
        <taxon>Tilletiaceae</taxon>
        <taxon>Tilletia</taxon>
    </lineage>
</organism>
<dbReference type="SUPFAM" id="SSF49785">
    <property type="entry name" value="Galactose-binding domain-like"/>
    <property type="match status" value="1"/>
</dbReference>
<dbReference type="InterPro" id="IPR017853">
    <property type="entry name" value="GH"/>
</dbReference>
<dbReference type="SUPFAM" id="SSF51445">
    <property type="entry name" value="(Trans)glycosidases"/>
    <property type="match status" value="1"/>
</dbReference>
<dbReference type="GO" id="GO:0004567">
    <property type="term" value="F:beta-mannosidase activity"/>
    <property type="evidence" value="ECO:0007669"/>
    <property type="project" value="UniProtKB-EC"/>
</dbReference>
<evidence type="ECO:0000256" key="7">
    <source>
        <dbReference type="ARBA" id="ARBA00021795"/>
    </source>
</evidence>
<dbReference type="EMBL" id="JAPDMQ010000188">
    <property type="protein sequence ID" value="KAK0531353.1"/>
    <property type="molecule type" value="Genomic_DNA"/>
</dbReference>
<dbReference type="GO" id="GO:0006516">
    <property type="term" value="P:glycoprotein catabolic process"/>
    <property type="evidence" value="ECO:0007669"/>
    <property type="project" value="TreeGrafter"/>
</dbReference>
<comment type="pathway">
    <text evidence="3">Glycan metabolism; N-glycan degradation.</text>
</comment>
<comment type="similarity">
    <text evidence="4">Belongs to the glycosyl hydrolase 2 family. Beta-mannosidase A subfamily.</text>
</comment>
<evidence type="ECO:0000256" key="13">
    <source>
        <dbReference type="ARBA" id="ARBA00031061"/>
    </source>
</evidence>
<dbReference type="SUPFAM" id="SSF49303">
    <property type="entry name" value="beta-Galactosidase/glucuronidase domain"/>
    <property type="match status" value="1"/>
</dbReference>
<evidence type="ECO:0000256" key="5">
    <source>
        <dbReference type="ARBA" id="ARBA00011738"/>
    </source>
</evidence>
<dbReference type="Pfam" id="PF17786">
    <property type="entry name" value="Mannosidase_ig"/>
    <property type="match status" value="1"/>
</dbReference>
<evidence type="ECO:0000256" key="8">
    <source>
        <dbReference type="ARBA" id="ARBA00022525"/>
    </source>
</evidence>
<feature type="domain" description="Beta-mannosidase-like galactose-binding" evidence="19">
    <location>
        <begin position="99"/>
        <end position="284"/>
    </location>
</feature>
<evidence type="ECO:0000256" key="6">
    <source>
        <dbReference type="ARBA" id="ARBA00012754"/>
    </source>
</evidence>
<feature type="domain" description="Mannosidase Ig/CBM-like" evidence="18">
    <location>
        <begin position="840"/>
        <end position="923"/>
    </location>
</feature>
<comment type="subunit">
    <text evidence="5">Homodimer.</text>
</comment>
<dbReference type="InterPro" id="IPR036156">
    <property type="entry name" value="Beta-gal/glucu_dom_sf"/>
</dbReference>
<evidence type="ECO:0000256" key="3">
    <source>
        <dbReference type="ARBA" id="ARBA00004740"/>
    </source>
</evidence>
<proteinExistence type="inferred from homology"/>
<evidence type="ECO:0000259" key="18">
    <source>
        <dbReference type="Pfam" id="PF17786"/>
    </source>
</evidence>
<evidence type="ECO:0000256" key="1">
    <source>
        <dbReference type="ARBA" id="ARBA00000829"/>
    </source>
</evidence>
<feature type="region of interest" description="Disordered" evidence="14">
    <location>
        <begin position="64"/>
        <end position="89"/>
    </location>
</feature>
<name>A0AAN6GDK6_9BASI</name>
<dbReference type="InterPro" id="IPR013783">
    <property type="entry name" value="Ig-like_fold"/>
</dbReference>
<dbReference type="InterPro" id="IPR050887">
    <property type="entry name" value="Beta-mannosidase_GH2"/>
</dbReference>
<evidence type="ECO:0000313" key="20">
    <source>
        <dbReference type="EMBL" id="KAK0531353.1"/>
    </source>
</evidence>
<evidence type="ECO:0000313" key="21">
    <source>
        <dbReference type="Proteomes" id="UP001176521"/>
    </source>
</evidence>
<keyword evidence="12" id="KW-0326">Glycosidase</keyword>
<dbReference type="InterPro" id="IPR041447">
    <property type="entry name" value="Mannosidase_ig"/>
</dbReference>
<feature type="chain" id="PRO_5042953499" description="Beta-mannosidase A" evidence="15">
    <location>
        <begin position="21"/>
        <end position="1035"/>
    </location>
</feature>
<evidence type="ECO:0000256" key="2">
    <source>
        <dbReference type="ARBA" id="ARBA00004613"/>
    </source>
</evidence>
<evidence type="ECO:0000259" key="17">
    <source>
        <dbReference type="Pfam" id="PF17753"/>
    </source>
</evidence>
<evidence type="ECO:0000256" key="9">
    <source>
        <dbReference type="ARBA" id="ARBA00022729"/>
    </source>
</evidence>
<accession>A0AAN6GDK6</accession>
<dbReference type="AlphaFoldDB" id="A0AAN6GDK6"/>
<feature type="signal peptide" evidence="15">
    <location>
        <begin position="1"/>
        <end position="20"/>
    </location>
</feature>
<evidence type="ECO:0000256" key="4">
    <source>
        <dbReference type="ARBA" id="ARBA00007483"/>
    </source>
</evidence>
<evidence type="ECO:0000256" key="12">
    <source>
        <dbReference type="ARBA" id="ARBA00023295"/>
    </source>
</evidence>
<evidence type="ECO:0000259" key="16">
    <source>
        <dbReference type="Pfam" id="PF00703"/>
    </source>
</evidence>
<reference evidence="20" key="1">
    <citation type="journal article" date="2023" name="PhytoFront">
        <title>Draft Genome Resources of Seven Strains of Tilletia horrida, Causal Agent of Kernel Smut of Rice.</title>
        <authorList>
            <person name="Khanal S."/>
            <person name="Antony Babu S."/>
            <person name="Zhou X.G."/>
        </authorList>
    </citation>
    <scope>NUCLEOTIDE SEQUENCE</scope>
    <source>
        <strain evidence="20">TX3</strain>
    </source>
</reference>
<evidence type="ECO:0000259" key="19">
    <source>
        <dbReference type="Pfam" id="PF22666"/>
    </source>
</evidence>